<dbReference type="RefSeq" id="WP_007578220.1">
    <property type="nucleotide sequence ID" value="NZ_AGUD01000292.1"/>
</dbReference>
<dbReference type="Gene3D" id="1.10.443.10">
    <property type="entry name" value="Intergrase catalytic core"/>
    <property type="match status" value="1"/>
</dbReference>
<name>H0EAB0_9ACTN</name>
<dbReference type="PROSITE" id="PS51898">
    <property type="entry name" value="TYR_RECOMBINASE"/>
    <property type="match status" value="1"/>
</dbReference>
<dbReference type="Pfam" id="PF00589">
    <property type="entry name" value="Phage_integrase"/>
    <property type="match status" value="1"/>
</dbReference>
<evidence type="ECO:0000256" key="2">
    <source>
        <dbReference type="ARBA" id="ARBA00022908"/>
    </source>
</evidence>
<accession>H0EAB0</accession>
<sequence>MSRAGTSERSSRGGIETTVYYKSDGTQTKTHRVRYADAAGRKRSATFDRVQDARDFKAQIRLQRRGGQLDDLDRGRETLRVFVESTWWPQRAGDLAVTTQRVYQRMLNNEILPRIGDMEVREIRPKTISVFKADVSAALHARLGPGRGGPTVRKAMSVLQSVLTDAVRWQLVDYNAVQPIKKPAAGASLRAVHPPTAAQLEVMRLLAGGAWSRTLMSVMGYAGLRPQEALALQWRHVRERTILVEQRISAGRLIGGQKSKGKPPRTIEIIAPLRGDLDAWRDANGTPPGRAFVFPQASGAHMTEGGYRRWRAKTFRRARTRAQLDAELFRPYDLRHLWASLRLAEQRLSLQEIAQEMGHTVEVLAKTYSHIIADLAGAGPVDLVEHITAARTAAIPLASDVLAREAKQKAAKAKEKSS</sequence>
<evidence type="ECO:0000313" key="7">
    <source>
        <dbReference type="EMBL" id="EHN09450.1"/>
    </source>
</evidence>
<dbReference type="AlphaFoldDB" id="H0EAB0"/>
<keyword evidence="4" id="KW-0233">DNA recombination</keyword>
<dbReference type="GO" id="GO:0015074">
    <property type="term" value="P:DNA integration"/>
    <property type="evidence" value="ECO:0007669"/>
    <property type="project" value="UniProtKB-KW"/>
</dbReference>
<keyword evidence="2" id="KW-0229">DNA integration</keyword>
<dbReference type="InterPro" id="IPR013762">
    <property type="entry name" value="Integrase-like_cat_sf"/>
</dbReference>
<dbReference type="Proteomes" id="UP000005143">
    <property type="component" value="Unassembled WGS sequence"/>
</dbReference>
<feature type="domain" description="Tyr recombinase" evidence="6">
    <location>
        <begin position="192"/>
        <end position="382"/>
    </location>
</feature>
<dbReference type="EMBL" id="AGUD01000292">
    <property type="protein sequence ID" value="EHN09450.1"/>
    <property type="molecule type" value="Genomic_DNA"/>
</dbReference>
<comment type="caution">
    <text evidence="7">The sequence shown here is derived from an EMBL/GenBank/DDBJ whole genome shotgun (WGS) entry which is preliminary data.</text>
</comment>
<dbReference type="InterPro" id="IPR010998">
    <property type="entry name" value="Integrase_recombinase_N"/>
</dbReference>
<evidence type="ECO:0000256" key="1">
    <source>
        <dbReference type="ARBA" id="ARBA00008857"/>
    </source>
</evidence>
<keyword evidence="8" id="KW-1185">Reference proteome</keyword>
<evidence type="ECO:0000256" key="3">
    <source>
        <dbReference type="ARBA" id="ARBA00023125"/>
    </source>
</evidence>
<protein>
    <submittedName>
        <fullName evidence="7">Phage integrase</fullName>
    </submittedName>
</protein>
<proteinExistence type="inferred from homology"/>
<dbReference type="PANTHER" id="PTHR30349:SF64">
    <property type="entry name" value="PROPHAGE INTEGRASE INTD-RELATED"/>
    <property type="match status" value="1"/>
</dbReference>
<dbReference type="InterPro" id="IPR002104">
    <property type="entry name" value="Integrase_catalytic"/>
</dbReference>
<evidence type="ECO:0000256" key="4">
    <source>
        <dbReference type="ARBA" id="ARBA00023172"/>
    </source>
</evidence>
<dbReference type="InterPro" id="IPR050090">
    <property type="entry name" value="Tyrosine_recombinase_XerCD"/>
</dbReference>
<dbReference type="PANTHER" id="PTHR30349">
    <property type="entry name" value="PHAGE INTEGRASE-RELATED"/>
    <property type="match status" value="1"/>
</dbReference>
<dbReference type="InterPro" id="IPR011010">
    <property type="entry name" value="DNA_brk_join_enz"/>
</dbReference>
<dbReference type="Pfam" id="PF14659">
    <property type="entry name" value="Phage_int_SAM_3"/>
    <property type="match status" value="1"/>
</dbReference>
<evidence type="ECO:0000256" key="5">
    <source>
        <dbReference type="SAM" id="MobiDB-lite"/>
    </source>
</evidence>
<dbReference type="InterPro" id="IPR004107">
    <property type="entry name" value="Integrase_SAM-like_N"/>
</dbReference>
<dbReference type="GO" id="GO:0006310">
    <property type="term" value="P:DNA recombination"/>
    <property type="evidence" value="ECO:0007669"/>
    <property type="project" value="UniProtKB-KW"/>
</dbReference>
<dbReference type="Gene3D" id="1.10.150.130">
    <property type="match status" value="1"/>
</dbReference>
<dbReference type="GO" id="GO:0003677">
    <property type="term" value="F:DNA binding"/>
    <property type="evidence" value="ECO:0007669"/>
    <property type="project" value="UniProtKB-KW"/>
</dbReference>
<evidence type="ECO:0000259" key="6">
    <source>
        <dbReference type="PROSITE" id="PS51898"/>
    </source>
</evidence>
<keyword evidence="3" id="KW-0238">DNA-binding</keyword>
<dbReference type="SUPFAM" id="SSF56349">
    <property type="entry name" value="DNA breaking-rejoining enzymes"/>
    <property type="match status" value="1"/>
</dbReference>
<reference evidence="7 8" key="1">
    <citation type="journal article" date="2013" name="Biodegradation">
        <title>Quantitative proteomic analysis of ibuprofen-degrading Patulibacter sp. strain I11.</title>
        <authorList>
            <person name="Almeida B."/>
            <person name="Kjeldal H."/>
            <person name="Lolas I."/>
            <person name="Knudsen A.D."/>
            <person name="Carvalho G."/>
            <person name="Nielsen K.L."/>
            <person name="Barreto Crespo M.T."/>
            <person name="Stensballe A."/>
            <person name="Nielsen J.L."/>
        </authorList>
    </citation>
    <scope>NUCLEOTIDE SEQUENCE [LARGE SCALE GENOMIC DNA]</scope>
    <source>
        <strain evidence="7 8">I11</strain>
    </source>
</reference>
<feature type="region of interest" description="Disordered" evidence="5">
    <location>
        <begin position="1"/>
        <end position="23"/>
    </location>
</feature>
<gene>
    <name evidence="7" type="ORF">PAI11_37840</name>
</gene>
<evidence type="ECO:0000313" key="8">
    <source>
        <dbReference type="Proteomes" id="UP000005143"/>
    </source>
</evidence>
<organism evidence="7 8">
    <name type="scientific">Patulibacter medicamentivorans</name>
    <dbReference type="NCBI Taxonomy" id="1097667"/>
    <lineage>
        <taxon>Bacteria</taxon>
        <taxon>Bacillati</taxon>
        <taxon>Actinomycetota</taxon>
        <taxon>Thermoleophilia</taxon>
        <taxon>Solirubrobacterales</taxon>
        <taxon>Patulibacteraceae</taxon>
        <taxon>Patulibacter</taxon>
    </lineage>
</organism>
<dbReference type="OrthoDB" id="3773913at2"/>
<comment type="similarity">
    <text evidence="1">Belongs to the 'phage' integrase family.</text>
</comment>